<dbReference type="InterPro" id="IPR029058">
    <property type="entry name" value="AB_hydrolase_fold"/>
</dbReference>
<comment type="caution">
    <text evidence="2">The sequence shown here is derived from an EMBL/GenBank/DDBJ whole genome shotgun (WGS) entry which is preliminary data.</text>
</comment>
<proteinExistence type="predicted"/>
<dbReference type="RefSeq" id="WP_344704839.1">
    <property type="nucleotide sequence ID" value="NZ_BAAAZT010000076.1"/>
</dbReference>
<evidence type="ECO:0000313" key="3">
    <source>
        <dbReference type="Proteomes" id="UP001500133"/>
    </source>
</evidence>
<evidence type="ECO:0000313" key="2">
    <source>
        <dbReference type="EMBL" id="GAA3909577.1"/>
    </source>
</evidence>
<organism evidence="2 3">
    <name type="scientific">Halomonas cibimaris</name>
    <dbReference type="NCBI Taxonomy" id="657012"/>
    <lineage>
        <taxon>Bacteria</taxon>
        <taxon>Pseudomonadati</taxon>
        <taxon>Pseudomonadota</taxon>
        <taxon>Gammaproteobacteria</taxon>
        <taxon>Oceanospirillales</taxon>
        <taxon>Halomonadaceae</taxon>
        <taxon>Halomonas</taxon>
    </lineage>
</organism>
<dbReference type="InterPro" id="IPR022742">
    <property type="entry name" value="Hydrolase_4"/>
</dbReference>
<keyword evidence="2" id="KW-0378">Hydrolase</keyword>
<feature type="domain" description="Serine aminopeptidase S33" evidence="1">
    <location>
        <begin position="72"/>
        <end position="301"/>
    </location>
</feature>
<dbReference type="EMBL" id="BAAAZT010000076">
    <property type="protein sequence ID" value="GAA3909577.1"/>
    <property type="molecule type" value="Genomic_DNA"/>
</dbReference>
<dbReference type="InterPro" id="IPR051044">
    <property type="entry name" value="MAG_DAG_Lipase"/>
</dbReference>
<dbReference type="Proteomes" id="UP001500133">
    <property type="component" value="Unassembled WGS sequence"/>
</dbReference>
<accession>A0ABP7LVL9</accession>
<gene>
    <name evidence="2" type="ORF">GCM10022228_20450</name>
</gene>
<protein>
    <submittedName>
        <fullName evidence="2">Alpha/beta hydrolase</fullName>
    </submittedName>
</protein>
<evidence type="ECO:0000259" key="1">
    <source>
        <dbReference type="Pfam" id="PF12146"/>
    </source>
</evidence>
<reference evidence="3" key="1">
    <citation type="journal article" date="2019" name="Int. J. Syst. Evol. Microbiol.">
        <title>The Global Catalogue of Microorganisms (GCM) 10K type strain sequencing project: providing services to taxonomists for standard genome sequencing and annotation.</title>
        <authorList>
            <consortium name="The Broad Institute Genomics Platform"/>
            <consortium name="The Broad Institute Genome Sequencing Center for Infectious Disease"/>
            <person name="Wu L."/>
            <person name="Ma J."/>
        </authorList>
    </citation>
    <scope>NUCLEOTIDE SEQUENCE [LARGE SCALE GENOMIC DNA]</scope>
    <source>
        <strain evidence="3">JCM 16914</strain>
    </source>
</reference>
<sequence length="334" mass="37263">MDEFSALRAAFGATAGEGLAALGQKRALADAVAPYLQRYGLTPCRHQAREVYAGMVPAGRFVLWCQVWAPPAPRGTVFVVHGYFDHAGLYRHLLAMLLARGFQVVLWDLPGHGLSSGEHAAIDDFAAYVACLRTVQAAVQAQTLAPGPWLGIGQSTGAAILATDALERPRVAPWAGLALLAPLVRPWGWHRASALHRLVHPFTRTIARRYRPNSHDAAFVAFIRRHDPLQHWQLSLVWVAAMRRWMARFKRYAPCELPTLMLQGEQDRTVDWRYNLAAMAEKFPRAQIYRHPRACHHLVNEALPIREALFAELGGFLEQRATPQATLAGERGRR</sequence>
<dbReference type="GO" id="GO:0016787">
    <property type="term" value="F:hydrolase activity"/>
    <property type="evidence" value="ECO:0007669"/>
    <property type="project" value="UniProtKB-KW"/>
</dbReference>
<keyword evidence="3" id="KW-1185">Reference proteome</keyword>
<dbReference type="Pfam" id="PF12146">
    <property type="entry name" value="Hydrolase_4"/>
    <property type="match status" value="1"/>
</dbReference>
<dbReference type="Gene3D" id="3.40.50.1820">
    <property type="entry name" value="alpha/beta hydrolase"/>
    <property type="match status" value="1"/>
</dbReference>
<name>A0ABP7LVL9_9GAMM</name>
<dbReference type="PANTHER" id="PTHR11614">
    <property type="entry name" value="PHOSPHOLIPASE-RELATED"/>
    <property type="match status" value="1"/>
</dbReference>
<dbReference type="SUPFAM" id="SSF53474">
    <property type="entry name" value="alpha/beta-Hydrolases"/>
    <property type="match status" value="1"/>
</dbReference>